<name>A0A0P7ZXG5_9CYAN</name>
<evidence type="ECO:0008006" key="3">
    <source>
        <dbReference type="Google" id="ProtNLM"/>
    </source>
</evidence>
<dbReference type="Proteomes" id="UP000050465">
    <property type="component" value="Unassembled WGS sequence"/>
</dbReference>
<dbReference type="SUPFAM" id="SSF48452">
    <property type="entry name" value="TPR-like"/>
    <property type="match status" value="1"/>
</dbReference>
<dbReference type="Gene3D" id="1.25.40.10">
    <property type="entry name" value="Tetratricopeptide repeat domain"/>
    <property type="match status" value="1"/>
</dbReference>
<dbReference type="InterPro" id="IPR010323">
    <property type="entry name" value="DUF924"/>
</dbReference>
<dbReference type="PATRIC" id="fig|1666911.3.peg.4460"/>
<protein>
    <recommendedName>
        <fullName evidence="3">DUF924 domain-containing protein</fullName>
    </recommendedName>
</protein>
<dbReference type="Pfam" id="PF06041">
    <property type="entry name" value="DUF924"/>
    <property type="match status" value="1"/>
</dbReference>
<reference evidence="1 2" key="1">
    <citation type="submission" date="2015-09" db="EMBL/GenBank/DDBJ databases">
        <title>Identification and resolution of microdiversity through metagenomic sequencing of parallel consortia.</title>
        <authorList>
            <person name="Nelson W.C."/>
            <person name="Romine M.F."/>
            <person name="Lindemann S.R."/>
        </authorList>
    </citation>
    <scope>NUCLEOTIDE SEQUENCE [LARGE SCALE GENOMIC DNA]</scope>
    <source>
        <strain evidence="1">Ana</strain>
    </source>
</reference>
<sequence>MNLPTLVPHHIPESNRAQRILEFWFGTSSKLATHPSDIDKSNIDGGTYRKAWFLKDDTFDEEIRQQFLTDVEQAAAGAFEGWQNAPQSAVALLLLLDQFPRNLYRGSARSFSTDPQALKVAEYLVETGADKSLPPAYRFFIYVPFEHSEAMAHQNRCVNLMQGLIESVPNLNEGFKNGLDYAIRHREVIERFGRFPHRNKALGRESTPAEIEFLKQPGSSF</sequence>
<dbReference type="Gene3D" id="1.20.58.320">
    <property type="entry name" value="TPR-like"/>
    <property type="match status" value="1"/>
</dbReference>
<dbReference type="EMBL" id="LJZR01000014">
    <property type="protein sequence ID" value="KPQ35125.1"/>
    <property type="molecule type" value="Genomic_DNA"/>
</dbReference>
<evidence type="ECO:0000313" key="2">
    <source>
        <dbReference type="Proteomes" id="UP000050465"/>
    </source>
</evidence>
<dbReference type="PANTHER" id="PTHR23004">
    <property type="entry name" value="DOUBLECORTIN DOMAIN CONTAINING 2"/>
    <property type="match status" value="1"/>
</dbReference>
<dbReference type="InterPro" id="IPR011990">
    <property type="entry name" value="TPR-like_helical_dom_sf"/>
</dbReference>
<gene>
    <name evidence="1" type="ORF">HLUCCA11_11945</name>
</gene>
<accession>A0A0P7ZXG5</accession>
<dbReference type="PANTHER" id="PTHR23004:SF7">
    <property type="entry name" value="DUF924-DOMAIN-CONTAINING PROTEIN"/>
    <property type="match status" value="1"/>
</dbReference>
<proteinExistence type="predicted"/>
<organism evidence="1 2">
    <name type="scientific">Phormidesmis priestleyi Ana</name>
    <dbReference type="NCBI Taxonomy" id="1666911"/>
    <lineage>
        <taxon>Bacteria</taxon>
        <taxon>Bacillati</taxon>
        <taxon>Cyanobacteriota</taxon>
        <taxon>Cyanophyceae</taxon>
        <taxon>Leptolyngbyales</taxon>
        <taxon>Leptolyngbyaceae</taxon>
        <taxon>Phormidesmis</taxon>
    </lineage>
</organism>
<evidence type="ECO:0000313" key="1">
    <source>
        <dbReference type="EMBL" id="KPQ35125.1"/>
    </source>
</evidence>
<dbReference type="AlphaFoldDB" id="A0A0P7ZXG5"/>
<comment type="caution">
    <text evidence="1">The sequence shown here is derived from an EMBL/GenBank/DDBJ whole genome shotgun (WGS) entry which is preliminary data.</text>
</comment>